<evidence type="ECO:0000313" key="5">
    <source>
        <dbReference type="Proteomes" id="UP001165160"/>
    </source>
</evidence>
<evidence type="ECO:0000256" key="1">
    <source>
        <dbReference type="ARBA" id="ARBA00008645"/>
    </source>
</evidence>
<proteinExistence type="inferred from homology"/>
<dbReference type="SUPFAM" id="SSF53474">
    <property type="entry name" value="alpha/beta-Hydrolases"/>
    <property type="match status" value="1"/>
</dbReference>
<name>A0A9W7BTF8_9STRA</name>
<keyword evidence="2" id="KW-0378">Hydrolase</keyword>
<sequence length="341" mass="37447">MVRFTCHLFTVTSTNSGTDNNPSLPNKLIFTLITLLLYLPLISSLANPNRAPHAQNGATFSPQLSTPSPLTYISYGDETSTKPPILLLHGLLGNSKNFASIAPILASEHSRLVISLDLPNHGSTRNWDPDMTSTSQITYDKMSERVFDFLDWAGIDKCVVMGHSMGGKVGMVMATGDEQERLEGLIIIDIAPVTYSSSDGTDWSLIETIITTCSTLPLPTLTTKKSASDLLKSTIPDPSLRSFILTNLSQTSSSLKWKVPIKTLSHNLQNLSTFPKTYLPYPGDTYFITGSLSKYVRLKYLPQISARFPRHMIATIRGAGHWCHAESPADVVSLVGKYINR</sequence>
<evidence type="ECO:0000313" key="4">
    <source>
        <dbReference type="EMBL" id="GMH94126.1"/>
    </source>
</evidence>
<evidence type="ECO:0000259" key="3">
    <source>
        <dbReference type="Pfam" id="PF00561"/>
    </source>
</evidence>
<dbReference type="Gene3D" id="3.40.50.1820">
    <property type="entry name" value="alpha/beta hydrolase"/>
    <property type="match status" value="1"/>
</dbReference>
<dbReference type="PANTHER" id="PTHR46118:SF4">
    <property type="entry name" value="PROTEIN ABHD11"/>
    <property type="match status" value="1"/>
</dbReference>
<comment type="caution">
    <text evidence="4">The sequence shown here is derived from an EMBL/GenBank/DDBJ whole genome shotgun (WGS) entry which is preliminary data.</text>
</comment>
<dbReference type="Proteomes" id="UP001165160">
    <property type="component" value="Unassembled WGS sequence"/>
</dbReference>
<dbReference type="PANTHER" id="PTHR46118">
    <property type="entry name" value="PROTEIN ABHD11"/>
    <property type="match status" value="1"/>
</dbReference>
<comment type="similarity">
    <text evidence="1">Belongs to the AB hydrolase superfamily.</text>
</comment>
<dbReference type="EMBL" id="BRXX01000151">
    <property type="protein sequence ID" value="GMH94126.1"/>
    <property type="molecule type" value="Genomic_DNA"/>
</dbReference>
<dbReference type="Pfam" id="PF00561">
    <property type="entry name" value="Abhydrolase_1"/>
    <property type="match status" value="1"/>
</dbReference>
<keyword evidence="5" id="KW-1185">Reference proteome</keyword>
<protein>
    <recommendedName>
        <fullName evidence="3">AB hydrolase-1 domain-containing protein</fullName>
    </recommendedName>
</protein>
<dbReference type="GO" id="GO:0052689">
    <property type="term" value="F:carboxylic ester hydrolase activity"/>
    <property type="evidence" value="ECO:0007669"/>
    <property type="project" value="TreeGrafter"/>
</dbReference>
<gene>
    <name evidence="4" type="ORF">TrVE_jg12612</name>
</gene>
<dbReference type="AlphaFoldDB" id="A0A9W7BTF8"/>
<dbReference type="InterPro" id="IPR000073">
    <property type="entry name" value="AB_hydrolase_1"/>
</dbReference>
<evidence type="ECO:0000256" key="2">
    <source>
        <dbReference type="ARBA" id="ARBA00022801"/>
    </source>
</evidence>
<organism evidence="4 5">
    <name type="scientific">Triparma verrucosa</name>
    <dbReference type="NCBI Taxonomy" id="1606542"/>
    <lineage>
        <taxon>Eukaryota</taxon>
        <taxon>Sar</taxon>
        <taxon>Stramenopiles</taxon>
        <taxon>Ochrophyta</taxon>
        <taxon>Bolidophyceae</taxon>
        <taxon>Parmales</taxon>
        <taxon>Triparmaceae</taxon>
        <taxon>Triparma</taxon>
    </lineage>
</organism>
<dbReference type="InterPro" id="IPR029058">
    <property type="entry name" value="AB_hydrolase_fold"/>
</dbReference>
<accession>A0A9W7BTF8</accession>
<reference evidence="5" key="1">
    <citation type="journal article" date="2023" name="Commun. Biol.">
        <title>Genome analysis of Parmales, the sister group of diatoms, reveals the evolutionary specialization of diatoms from phago-mixotrophs to photoautotrophs.</title>
        <authorList>
            <person name="Ban H."/>
            <person name="Sato S."/>
            <person name="Yoshikawa S."/>
            <person name="Yamada K."/>
            <person name="Nakamura Y."/>
            <person name="Ichinomiya M."/>
            <person name="Sato N."/>
            <person name="Blanc-Mathieu R."/>
            <person name="Endo H."/>
            <person name="Kuwata A."/>
            <person name="Ogata H."/>
        </authorList>
    </citation>
    <scope>NUCLEOTIDE SEQUENCE [LARGE SCALE GENOMIC DNA]</scope>
    <source>
        <strain evidence="5">NIES 3699</strain>
    </source>
</reference>
<feature type="domain" description="AB hydrolase-1" evidence="3">
    <location>
        <begin position="83"/>
        <end position="327"/>
    </location>
</feature>